<accession>A0ABU5EUZ1</accession>
<evidence type="ECO:0000313" key="2">
    <source>
        <dbReference type="Proteomes" id="UP001272242"/>
    </source>
</evidence>
<dbReference type="RefSeq" id="WP_320685810.1">
    <property type="nucleotide sequence ID" value="NZ_JAXBLV010000066.1"/>
</dbReference>
<sequence length="211" mass="23624">MTEAEWPITSDHLALAALYMSAPAEVSERKARLFASACLRAGIGTGWGGTNEELAELDLVERYADRLMTREELAQWYSQGKFGVLARQHGDPWDILLLLLDPRTGGKLIFQRACGNASEFWQQHVFPMELLRDIFGNPFRPVSFDPAWRSSDVQLLAEGIYTDRAWDRLPILADALQEAGCDSADLLNHLRDPAATHVRGCWALDLVLGKE</sequence>
<dbReference type="EMBL" id="JAXBLV010000066">
    <property type="protein sequence ID" value="MDY3558961.1"/>
    <property type="molecule type" value="Genomic_DNA"/>
</dbReference>
<reference evidence="2" key="1">
    <citation type="journal article" date="2023" name="Mar. Drugs">
        <title>Gemmata algarum, a Novel Planctomycete Isolated from an Algal Mat, Displays Antimicrobial Activity.</title>
        <authorList>
            <person name="Kumar G."/>
            <person name="Kallscheuer N."/>
            <person name="Kashif M."/>
            <person name="Ahamad S."/>
            <person name="Jagadeeshwari U."/>
            <person name="Pannikurungottu S."/>
            <person name="Haufschild T."/>
            <person name="Kabuu M."/>
            <person name="Sasikala C."/>
            <person name="Jogler C."/>
            <person name="Ramana C."/>
        </authorList>
    </citation>
    <scope>NUCLEOTIDE SEQUENCE [LARGE SCALE GENOMIC DNA]</scope>
    <source>
        <strain evidence="2">JC673</strain>
    </source>
</reference>
<dbReference type="Proteomes" id="UP001272242">
    <property type="component" value="Unassembled WGS sequence"/>
</dbReference>
<protein>
    <recommendedName>
        <fullName evidence="3">SMI1/KNR4 family protein</fullName>
    </recommendedName>
</protein>
<gene>
    <name evidence="1" type="ORF">R5W23_006137</name>
</gene>
<organism evidence="1 2">
    <name type="scientific">Gemmata algarum</name>
    <dbReference type="NCBI Taxonomy" id="2975278"/>
    <lineage>
        <taxon>Bacteria</taxon>
        <taxon>Pseudomonadati</taxon>
        <taxon>Planctomycetota</taxon>
        <taxon>Planctomycetia</taxon>
        <taxon>Gemmatales</taxon>
        <taxon>Gemmataceae</taxon>
        <taxon>Gemmata</taxon>
    </lineage>
</organism>
<proteinExistence type="predicted"/>
<evidence type="ECO:0000313" key="1">
    <source>
        <dbReference type="EMBL" id="MDY3558961.1"/>
    </source>
</evidence>
<name>A0ABU5EUZ1_9BACT</name>
<comment type="caution">
    <text evidence="1">The sequence shown here is derived from an EMBL/GenBank/DDBJ whole genome shotgun (WGS) entry which is preliminary data.</text>
</comment>
<evidence type="ECO:0008006" key="3">
    <source>
        <dbReference type="Google" id="ProtNLM"/>
    </source>
</evidence>
<keyword evidence="2" id="KW-1185">Reference proteome</keyword>